<name>A0A369J813_HYPMA</name>
<reference evidence="3" key="1">
    <citation type="submission" date="2018-04" db="EMBL/GenBank/DDBJ databases">
        <title>Whole genome sequencing of Hypsizygus marmoreus.</title>
        <authorList>
            <person name="Choi I.-G."/>
            <person name="Min B."/>
            <person name="Kim J.-G."/>
            <person name="Kim S."/>
            <person name="Oh Y.-L."/>
            <person name="Kong W.-S."/>
            <person name="Park H."/>
            <person name="Jeong J."/>
            <person name="Song E.-S."/>
        </authorList>
    </citation>
    <scope>NUCLEOTIDE SEQUENCE [LARGE SCALE GENOMIC DNA]</scope>
    <source>
        <strain evidence="3">51987-8</strain>
    </source>
</reference>
<feature type="transmembrane region" description="Helical" evidence="1">
    <location>
        <begin position="134"/>
        <end position="155"/>
    </location>
</feature>
<dbReference type="InParanoid" id="A0A369J813"/>
<evidence type="ECO:0000313" key="4">
    <source>
        <dbReference type="Proteomes" id="UP000076154"/>
    </source>
</evidence>
<keyword evidence="1" id="KW-1133">Transmembrane helix</keyword>
<dbReference type="EMBL" id="LUEZ02000122">
    <property type="protein sequence ID" value="RDB16737.1"/>
    <property type="molecule type" value="Genomic_DNA"/>
</dbReference>
<keyword evidence="1" id="KW-0812">Transmembrane</keyword>
<dbReference type="OrthoDB" id="3256800at2759"/>
<dbReference type="InterPro" id="IPR045340">
    <property type="entry name" value="DUF6533"/>
</dbReference>
<feature type="domain" description="DUF6533" evidence="2">
    <location>
        <begin position="21"/>
        <end position="62"/>
    </location>
</feature>
<accession>A0A369J813</accession>
<gene>
    <name evidence="3" type="ORF">Hypma_002570</name>
</gene>
<keyword evidence="1" id="KW-0472">Membrane</keyword>
<comment type="caution">
    <text evidence="3">The sequence shown here is derived from an EMBL/GenBank/DDBJ whole genome shotgun (WGS) entry which is preliminary data.</text>
</comment>
<evidence type="ECO:0000256" key="1">
    <source>
        <dbReference type="SAM" id="Phobius"/>
    </source>
</evidence>
<proteinExistence type="predicted"/>
<evidence type="ECO:0000313" key="3">
    <source>
        <dbReference type="EMBL" id="RDB16737.1"/>
    </source>
</evidence>
<sequence length="316" mass="36331">METVTPNISGFIQARWERNAYLACATLVSYEYFLQFSAEVEFFWKQRWSLAKCLFLWSRYYSVGFNISNAVIFMQPKPTFELYETLRLQFLTSLHMICSTFFHWQNTGASLQVITTHIILELRLYAMYGSTRKILYLFLCLTFGEALAMGLVFGIPNPKLIGTNEPFRGNFICADADPPDGTHWVIYYWAAILVVEGILLMLALWKAWQHRSAVRGSSLMQQLTRDSVIYFFTIFWIYLANLILWYKNRITLDELGTAFSFVLSSVLANRLLISVRSNHYGALTDVETYLPSLIYGQLCVSVQASLFAVAFVGPNT</sequence>
<dbReference type="Proteomes" id="UP000076154">
    <property type="component" value="Unassembled WGS sequence"/>
</dbReference>
<protein>
    <recommendedName>
        <fullName evidence="2">DUF6533 domain-containing protein</fullName>
    </recommendedName>
</protein>
<evidence type="ECO:0000259" key="2">
    <source>
        <dbReference type="Pfam" id="PF20151"/>
    </source>
</evidence>
<dbReference type="Pfam" id="PF20151">
    <property type="entry name" value="DUF6533"/>
    <property type="match status" value="1"/>
</dbReference>
<feature type="transmembrane region" description="Helical" evidence="1">
    <location>
        <begin position="186"/>
        <end position="208"/>
    </location>
</feature>
<keyword evidence="4" id="KW-1185">Reference proteome</keyword>
<feature type="transmembrane region" description="Helical" evidence="1">
    <location>
        <begin position="293"/>
        <end position="313"/>
    </location>
</feature>
<organism evidence="3 4">
    <name type="scientific">Hypsizygus marmoreus</name>
    <name type="common">White beech mushroom</name>
    <name type="synonym">Agaricus marmoreus</name>
    <dbReference type="NCBI Taxonomy" id="39966"/>
    <lineage>
        <taxon>Eukaryota</taxon>
        <taxon>Fungi</taxon>
        <taxon>Dikarya</taxon>
        <taxon>Basidiomycota</taxon>
        <taxon>Agaricomycotina</taxon>
        <taxon>Agaricomycetes</taxon>
        <taxon>Agaricomycetidae</taxon>
        <taxon>Agaricales</taxon>
        <taxon>Tricholomatineae</taxon>
        <taxon>Lyophyllaceae</taxon>
        <taxon>Hypsizygus</taxon>
    </lineage>
</organism>
<feature type="transmembrane region" description="Helical" evidence="1">
    <location>
        <begin position="228"/>
        <end position="246"/>
    </location>
</feature>
<dbReference type="AlphaFoldDB" id="A0A369J813"/>